<dbReference type="GO" id="GO:0003729">
    <property type="term" value="F:mRNA binding"/>
    <property type="evidence" value="ECO:0007669"/>
    <property type="project" value="TreeGrafter"/>
</dbReference>
<feature type="region of interest" description="Disordered" evidence="3">
    <location>
        <begin position="168"/>
        <end position="234"/>
    </location>
</feature>
<dbReference type="InterPro" id="IPR032710">
    <property type="entry name" value="NTF2-like_dom_sf"/>
</dbReference>
<protein>
    <submittedName>
        <fullName evidence="6">Uncharacterized protein</fullName>
    </submittedName>
</protein>
<dbReference type="Pfam" id="PF00076">
    <property type="entry name" value="RRM_1"/>
    <property type="match status" value="1"/>
</dbReference>
<dbReference type="Proteomes" id="UP001229421">
    <property type="component" value="Unassembled WGS sequence"/>
</dbReference>
<dbReference type="CDD" id="cd00590">
    <property type="entry name" value="RRM_SF"/>
    <property type="match status" value="1"/>
</dbReference>
<feature type="compositionally biased region" description="Basic and acidic residues" evidence="3">
    <location>
        <begin position="191"/>
        <end position="212"/>
    </location>
</feature>
<evidence type="ECO:0000313" key="6">
    <source>
        <dbReference type="EMBL" id="KAK1425739.1"/>
    </source>
</evidence>
<keyword evidence="7" id="KW-1185">Reference proteome</keyword>
<feature type="compositionally biased region" description="Basic and acidic residues" evidence="3">
    <location>
        <begin position="375"/>
        <end position="402"/>
    </location>
</feature>
<dbReference type="InterPro" id="IPR039539">
    <property type="entry name" value="Ras_GTPase_bind_prot"/>
</dbReference>
<dbReference type="InterPro" id="IPR012677">
    <property type="entry name" value="Nucleotide-bd_a/b_plait_sf"/>
</dbReference>
<comment type="caution">
    <text evidence="6">The sequence shown here is derived from an EMBL/GenBank/DDBJ whole genome shotgun (WGS) entry which is preliminary data.</text>
</comment>
<feature type="domain" description="RRM" evidence="4">
    <location>
        <begin position="287"/>
        <end position="364"/>
    </location>
</feature>
<dbReference type="AlphaFoldDB" id="A0AAD8KMX6"/>
<sequence length="420" mass="47515">MGKGNSKESKSASSQNENDTAVKHYYSAQDVADAFAKQYYSIMQSFREDGHKFYKEQSIRSHPCADGSMKPVTTLRGIDNEIMASNIKEWNPDLSNVHAQDSVIGSVVIGVCGSLTDNADVARNFAQTFVLAPQEGDGFYVHNDFLQYIEIIETSETPPSLEDVAHPLTAQQSKDTEKEDSIRTTHATKKNQTDSSKKENDDTKNKTTESSKGKNPLQSEQKKKSQLPVWKPVPNMQEEAKTSYASILAKEGSGSSPTPEKKTGVSPAVRSSTILISGHLEKIYDVKSIRVKDLPPKLTEEALLEAVKQFGPVKLKNIQIKEYFEDGYRYAFVEFDSTKSARSAVEARFIQLEDRECEIQYKKHPNQGGPNYNWRPREGFRNDNFRRRNDGNWGHNHNEQHENFGQYSGQSQNNNYRRNR</sequence>
<keyword evidence="1 2" id="KW-0694">RNA-binding</keyword>
<feature type="compositionally biased region" description="Polar residues" evidence="3">
    <location>
        <begin position="403"/>
        <end position="420"/>
    </location>
</feature>
<evidence type="ECO:0000256" key="1">
    <source>
        <dbReference type="ARBA" id="ARBA00022884"/>
    </source>
</evidence>
<evidence type="ECO:0000313" key="7">
    <source>
        <dbReference type="Proteomes" id="UP001229421"/>
    </source>
</evidence>
<dbReference type="InterPro" id="IPR035979">
    <property type="entry name" value="RBD_domain_sf"/>
</dbReference>
<dbReference type="PANTHER" id="PTHR10693:SF70">
    <property type="entry name" value="NUCLEOTIDE-BINDING ALPHA-BETA PLAIT DOMAIN, NTF2-LIKE DOMAIN PROTEIN-RELATED"/>
    <property type="match status" value="1"/>
</dbReference>
<evidence type="ECO:0000259" key="5">
    <source>
        <dbReference type="PROSITE" id="PS50177"/>
    </source>
</evidence>
<evidence type="ECO:0000256" key="2">
    <source>
        <dbReference type="PROSITE-ProRule" id="PRU00176"/>
    </source>
</evidence>
<dbReference type="PANTHER" id="PTHR10693">
    <property type="entry name" value="RAS GTPASE-ACTIVATING PROTEIN-BINDING PROTEIN"/>
    <property type="match status" value="1"/>
</dbReference>
<dbReference type="GO" id="GO:0005829">
    <property type="term" value="C:cytosol"/>
    <property type="evidence" value="ECO:0007669"/>
    <property type="project" value="TreeGrafter"/>
</dbReference>
<dbReference type="SMART" id="SM00360">
    <property type="entry name" value="RRM"/>
    <property type="match status" value="1"/>
</dbReference>
<dbReference type="Pfam" id="PF02136">
    <property type="entry name" value="NTF2"/>
    <property type="match status" value="1"/>
</dbReference>
<dbReference type="CDD" id="cd00780">
    <property type="entry name" value="NTF2"/>
    <property type="match status" value="1"/>
</dbReference>
<dbReference type="SUPFAM" id="SSF54928">
    <property type="entry name" value="RNA-binding domain, RBD"/>
    <property type="match status" value="1"/>
</dbReference>
<dbReference type="InterPro" id="IPR002075">
    <property type="entry name" value="NTF2_dom"/>
</dbReference>
<evidence type="ECO:0000259" key="4">
    <source>
        <dbReference type="PROSITE" id="PS50102"/>
    </source>
</evidence>
<name>A0AAD8KMX6_TARER</name>
<dbReference type="Gene3D" id="3.10.450.50">
    <property type="match status" value="1"/>
</dbReference>
<dbReference type="EMBL" id="JAUHHV010000005">
    <property type="protein sequence ID" value="KAK1425739.1"/>
    <property type="molecule type" value="Genomic_DNA"/>
</dbReference>
<feature type="compositionally biased region" description="Basic and acidic residues" evidence="3">
    <location>
        <begin position="174"/>
        <end position="183"/>
    </location>
</feature>
<dbReference type="PROSITE" id="PS50177">
    <property type="entry name" value="NTF2_DOMAIN"/>
    <property type="match status" value="1"/>
</dbReference>
<feature type="region of interest" description="Disordered" evidence="3">
    <location>
        <begin position="360"/>
        <end position="420"/>
    </location>
</feature>
<dbReference type="InterPro" id="IPR000504">
    <property type="entry name" value="RRM_dom"/>
</dbReference>
<dbReference type="PROSITE" id="PS50102">
    <property type="entry name" value="RRM"/>
    <property type="match status" value="1"/>
</dbReference>
<feature type="domain" description="NTF2" evidence="5">
    <location>
        <begin position="31"/>
        <end position="148"/>
    </location>
</feature>
<reference evidence="6" key="1">
    <citation type="journal article" date="2023" name="bioRxiv">
        <title>Improved chromosome-level genome assembly for marigold (Tagetes erecta).</title>
        <authorList>
            <person name="Jiang F."/>
            <person name="Yuan L."/>
            <person name="Wang S."/>
            <person name="Wang H."/>
            <person name="Xu D."/>
            <person name="Wang A."/>
            <person name="Fan W."/>
        </authorList>
    </citation>
    <scope>NUCLEOTIDE SEQUENCE</scope>
    <source>
        <strain evidence="6">WSJ</strain>
        <tissue evidence="6">Leaf</tissue>
    </source>
</reference>
<dbReference type="SUPFAM" id="SSF54427">
    <property type="entry name" value="NTF2-like"/>
    <property type="match status" value="1"/>
</dbReference>
<dbReference type="GO" id="GO:1990904">
    <property type="term" value="C:ribonucleoprotein complex"/>
    <property type="evidence" value="ECO:0007669"/>
    <property type="project" value="TreeGrafter"/>
</dbReference>
<dbReference type="InterPro" id="IPR018222">
    <property type="entry name" value="Nuclear_transport_factor_2_euk"/>
</dbReference>
<organism evidence="6 7">
    <name type="scientific">Tagetes erecta</name>
    <name type="common">African marigold</name>
    <dbReference type="NCBI Taxonomy" id="13708"/>
    <lineage>
        <taxon>Eukaryota</taxon>
        <taxon>Viridiplantae</taxon>
        <taxon>Streptophyta</taxon>
        <taxon>Embryophyta</taxon>
        <taxon>Tracheophyta</taxon>
        <taxon>Spermatophyta</taxon>
        <taxon>Magnoliopsida</taxon>
        <taxon>eudicotyledons</taxon>
        <taxon>Gunneridae</taxon>
        <taxon>Pentapetalae</taxon>
        <taxon>asterids</taxon>
        <taxon>campanulids</taxon>
        <taxon>Asterales</taxon>
        <taxon>Asteraceae</taxon>
        <taxon>Asteroideae</taxon>
        <taxon>Heliantheae alliance</taxon>
        <taxon>Tageteae</taxon>
        <taxon>Tagetes</taxon>
    </lineage>
</organism>
<evidence type="ECO:0000256" key="3">
    <source>
        <dbReference type="SAM" id="MobiDB-lite"/>
    </source>
</evidence>
<proteinExistence type="predicted"/>
<dbReference type="Gene3D" id="3.30.70.330">
    <property type="match status" value="1"/>
</dbReference>
<accession>A0AAD8KMX6</accession>
<gene>
    <name evidence="6" type="ORF">QVD17_21094</name>
</gene>